<accession>A0AAV0ZMI4</accession>
<evidence type="ECO:0000313" key="2">
    <source>
        <dbReference type="Proteomes" id="UP001157006"/>
    </source>
</evidence>
<dbReference type="AlphaFoldDB" id="A0AAV0ZMI4"/>
<protein>
    <submittedName>
        <fullName evidence="1">Uncharacterized protein</fullName>
    </submittedName>
</protein>
<sequence>MELRMTTMENSFLQKIDEFRQSMLLEFAKLQDRRFPRSAHSFPFADDLVYESKLTMKEKEIDTKGNEFETQTLRTGIITNKEVEVLVVCPRDLRAK</sequence>
<name>A0AAV0ZMI4_VICFA</name>
<dbReference type="EMBL" id="OX451737">
    <property type="protein sequence ID" value="CAI8599785.1"/>
    <property type="molecule type" value="Genomic_DNA"/>
</dbReference>
<reference evidence="1 2" key="1">
    <citation type="submission" date="2023-01" db="EMBL/GenBank/DDBJ databases">
        <authorList>
            <person name="Kreplak J."/>
        </authorList>
    </citation>
    <scope>NUCLEOTIDE SEQUENCE [LARGE SCALE GENOMIC DNA]</scope>
</reference>
<evidence type="ECO:0000313" key="1">
    <source>
        <dbReference type="EMBL" id="CAI8599785.1"/>
    </source>
</evidence>
<dbReference type="Proteomes" id="UP001157006">
    <property type="component" value="Chromosome 2"/>
</dbReference>
<organism evidence="1 2">
    <name type="scientific">Vicia faba</name>
    <name type="common">Broad bean</name>
    <name type="synonym">Faba vulgaris</name>
    <dbReference type="NCBI Taxonomy" id="3906"/>
    <lineage>
        <taxon>Eukaryota</taxon>
        <taxon>Viridiplantae</taxon>
        <taxon>Streptophyta</taxon>
        <taxon>Embryophyta</taxon>
        <taxon>Tracheophyta</taxon>
        <taxon>Spermatophyta</taxon>
        <taxon>Magnoliopsida</taxon>
        <taxon>eudicotyledons</taxon>
        <taxon>Gunneridae</taxon>
        <taxon>Pentapetalae</taxon>
        <taxon>rosids</taxon>
        <taxon>fabids</taxon>
        <taxon>Fabales</taxon>
        <taxon>Fabaceae</taxon>
        <taxon>Papilionoideae</taxon>
        <taxon>50 kb inversion clade</taxon>
        <taxon>NPAAA clade</taxon>
        <taxon>Hologalegina</taxon>
        <taxon>IRL clade</taxon>
        <taxon>Fabeae</taxon>
        <taxon>Vicia</taxon>
    </lineage>
</organism>
<keyword evidence="2" id="KW-1185">Reference proteome</keyword>
<gene>
    <name evidence="1" type="ORF">VFH_II191240</name>
</gene>
<proteinExistence type="predicted"/>